<dbReference type="EMBL" id="AP027271">
    <property type="protein sequence ID" value="BDX02901.1"/>
    <property type="molecule type" value="Genomic_DNA"/>
</dbReference>
<sequence>MSEITFAECSDFDAKLSADKEAQKYMSGKTFKRAQVLKKHLPSERKEVASYVYVKESDLYYTVYSLINDKCKAEIIKRTNGKH</sequence>
<evidence type="ECO:0000313" key="1">
    <source>
        <dbReference type="EMBL" id="BDX02901.1"/>
    </source>
</evidence>
<dbReference type="Proteomes" id="UP001307608">
    <property type="component" value="Chromosome"/>
</dbReference>
<proteinExistence type="predicted"/>
<organism evidence="1 2">
    <name type="scientific">Marinomonas pontica</name>
    <dbReference type="NCBI Taxonomy" id="264739"/>
    <lineage>
        <taxon>Bacteria</taxon>
        <taxon>Pseudomonadati</taxon>
        <taxon>Pseudomonadota</taxon>
        <taxon>Gammaproteobacteria</taxon>
        <taxon>Oceanospirillales</taxon>
        <taxon>Oceanospirillaceae</taxon>
        <taxon>Marinomonas</taxon>
    </lineage>
</organism>
<keyword evidence="2" id="KW-1185">Reference proteome</keyword>
<gene>
    <name evidence="1" type="ORF">MACH16_16490</name>
</gene>
<dbReference type="RefSeq" id="WP_265727927.1">
    <property type="nucleotide sequence ID" value="NZ_AP027271.1"/>
</dbReference>
<name>A0ABM8FFS5_9GAMM</name>
<reference evidence="1 2" key="1">
    <citation type="submission" date="2023-01" db="EMBL/GenBank/DDBJ databases">
        <title>Complete genome sequence of Marinomonas pontica strain 200518_36.</title>
        <authorList>
            <person name="Ueki S."/>
            <person name="Gajardo G."/>
            <person name="Maruyama F."/>
        </authorList>
    </citation>
    <scope>NUCLEOTIDE SEQUENCE [LARGE SCALE GENOMIC DNA]</scope>
    <source>
        <strain evidence="1 2">200518_36</strain>
    </source>
</reference>
<protein>
    <submittedName>
        <fullName evidence="1">Uncharacterized protein</fullName>
    </submittedName>
</protein>
<accession>A0ABM8FFS5</accession>
<evidence type="ECO:0000313" key="2">
    <source>
        <dbReference type="Proteomes" id="UP001307608"/>
    </source>
</evidence>